<evidence type="ECO:0008006" key="3">
    <source>
        <dbReference type="Google" id="ProtNLM"/>
    </source>
</evidence>
<protein>
    <recommendedName>
        <fullName evidence="3">DUF3168 domain-containing protein</fullName>
    </recommendedName>
</protein>
<gene>
    <name evidence="1" type="ORF">SAMN05878438_3603</name>
</gene>
<evidence type="ECO:0000313" key="2">
    <source>
        <dbReference type="Proteomes" id="UP000185024"/>
    </source>
</evidence>
<organism evidence="1 2">
    <name type="scientific">Vreelandella aquamarina</name>
    <dbReference type="NCBI Taxonomy" id="77097"/>
    <lineage>
        <taxon>Bacteria</taxon>
        <taxon>Pseudomonadati</taxon>
        <taxon>Pseudomonadota</taxon>
        <taxon>Gammaproteobacteria</taxon>
        <taxon>Oceanospirillales</taxon>
        <taxon>Halomonadaceae</taxon>
        <taxon>Vreelandella</taxon>
    </lineage>
</organism>
<dbReference type="GeneID" id="97277466"/>
<dbReference type="EMBL" id="FSQX01000001">
    <property type="protein sequence ID" value="SIN79649.1"/>
    <property type="molecule type" value="Genomic_DNA"/>
</dbReference>
<dbReference type="AlphaFoldDB" id="A0A1N6D734"/>
<name>A0A1N6D734_9GAMM</name>
<evidence type="ECO:0000313" key="1">
    <source>
        <dbReference type="EMBL" id="SIN79649.1"/>
    </source>
</evidence>
<accession>A0A1N6D734</accession>
<proteinExistence type="predicted"/>
<sequence length="109" mass="11754">MIQVAIYQAIEALAEGRVFALVAPKGTAVPYLVHSLPSRNSDDTIAGMGATRASVQLDAYAHSQLEADQLLEAGIDALDPLDPGELTQLQDYETDTALYRATAELTIWH</sequence>
<reference evidence="1 2" key="1">
    <citation type="submission" date="2016-11" db="EMBL/GenBank/DDBJ databases">
        <authorList>
            <person name="Jaros S."/>
            <person name="Januszkiewicz K."/>
            <person name="Wedrychowicz H."/>
        </authorList>
    </citation>
    <scope>NUCLEOTIDE SEQUENCE [LARGE SCALE GENOMIC DNA]</scope>
    <source>
        <strain evidence="1 2">ACAM 239</strain>
    </source>
</reference>
<dbReference type="Proteomes" id="UP000185024">
    <property type="component" value="Unassembled WGS sequence"/>
</dbReference>
<dbReference type="RefSeq" id="WP_074211119.1">
    <property type="nucleotide sequence ID" value="NZ_BJOI01000040.1"/>
</dbReference>